<sequence length="335" mass="35890">MTITPGRREGQSVVLLTDGHAGRVTASTDFLTESQHRMCGIDVDWLASFATVVGLAGDNINYSSPTLPAEDPEALAWLQARDRSHASYLVTTGNHDYANAATHEARGIAAWQAAMGGLPKYSHAPAGETAAAGLQVVALSQESMTLAEWLSPAAAAADERPQFKPGRGFALTDNSADPLDQTTALGYLRRRLATGRPTWLMVHYPPQQQYGSSYYLDGATSAAITQIASTSPNLVGILSGHYHANPFRSPDHVKPLTIGDRTIAGINGPAWGGAMSAAGGEPLSYPFESPFIATVVTYAPGTVIVRWRDLIRRRWVKSIHGYRYEFPVSCTAPIA</sequence>
<protein>
    <recommendedName>
        <fullName evidence="3">Calcineurin-like phosphoesterase domain-containing protein</fullName>
    </recommendedName>
</protein>
<organism evidence="1 2">
    <name type="scientific">Leucobacter allii</name>
    <dbReference type="NCBI Taxonomy" id="2932247"/>
    <lineage>
        <taxon>Bacteria</taxon>
        <taxon>Bacillati</taxon>
        <taxon>Actinomycetota</taxon>
        <taxon>Actinomycetes</taxon>
        <taxon>Micrococcales</taxon>
        <taxon>Microbacteriaceae</taxon>
        <taxon>Leucobacter</taxon>
    </lineage>
</organism>
<keyword evidence="2" id="KW-1185">Reference proteome</keyword>
<proteinExistence type="predicted"/>
<dbReference type="SUPFAM" id="SSF56300">
    <property type="entry name" value="Metallo-dependent phosphatases"/>
    <property type="match status" value="1"/>
</dbReference>
<accession>A0ABY4FP83</accession>
<dbReference type="Gene3D" id="3.60.21.10">
    <property type="match status" value="1"/>
</dbReference>
<gene>
    <name evidence="1" type="ORF">MUN78_04380</name>
</gene>
<dbReference type="Proteomes" id="UP000831786">
    <property type="component" value="Chromosome"/>
</dbReference>
<evidence type="ECO:0000313" key="1">
    <source>
        <dbReference type="EMBL" id="UOQ58088.1"/>
    </source>
</evidence>
<reference evidence="1 2" key="1">
    <citation type="submission" date="2022-04" db="EMBL/GenBank/DDBJ databases">
        <title>Leucobacter sp. isolated from rhizosphere of garlic.</title>
        <authorList>
            <person name="Won M."/>
            <person name="Lee C.-M."/>
            <person name="Woen H.-Y."/>
            <person name="Kwon S.-W."/>
        </authorList>
    </citation>
    <scope>NUCLEOTIDE SEQUENCE [LARGE SCALE GENOMIC DNA]</scope>
    <source>
        <strain evidence="1 2">H21R-40</strain>
    </source>
</reference>
<dbReference type="RefSeq" id="WP_244729052.1">
    <property type="nucleotide sequence ID" value="NZ_CP095045.1"/>
</dbReference>
<evidence type="ECO:0008006" key="3">
    <source>
        <dbReference type="Google" id="ProtNLM"/>
    </source>
</evidence>
<dbReference type="EMBL" id="CP095045">
    <property type="protein sequence ID" value="UOQ58088.1"/>
    <property type="molecule type" value="Genomic_DNA"/>
</dbReference>
<dbReference type="InterPro" id="IPR029052">
    <property type="entry name" value="Metallo-depent_PP-like"/>
</dbReference>
<evidence type="ECO:0000313" key="2">
    <source>
        <dbReference type="Proteomes" id="UP000831786"/>
    </source>
</evidence>
<name>A0ABY4FP83_9MICO</name>